<dbReference type="InterPro" id="IPR050131">
    <property type="entry name" value="Peptidase_S8_subtilisin-like"/>
</dbReference>
<evidence type="ECO:0000256" key="6">
    <source>
        <dbReference type="RuleBase" id="RU003355"/>
    </source>
</evidence>
<keyword evidence="3 5" id="KW-0378">Hydrolase</keyword>
<dbReference type="InterPro" id="IPR015500">
    <property type="entry name" value="Peptidase_S8_subtilisin-rel"/>
</dbReference>
<feature type="signal peptide" evidence="8">
    <location>
        <begin position="1"/>
        <end position="23"/>
    </location>
</feature>
<evidence type="ECO:0000256" key="3">
    <source>
        <dbReference type="ARBA" id="ARBA00022801"/>
    </source>
</evidence>
<feature type="compositionally biased region" description="Gly residues" evidence="7">
    <location>
        <begin position="99"/>
        <end position="170"/>
    </location>
</feature>
<feature type="compositionally biased region" description="Low complexity" evidence="7">
    <location>
        <begin position="217"/>
        <end position="230"/>
    </location>
</feature>
<dbReference type="Proteomes" id="UP000436483">
    <property type="component" value="Unassembled WGS sequence"/>
</dbReference>
<dbReference type="SUPFAM" id="SSF52743">
    <property type="entry name" value="Subtilisin-like"/>
    <property type="match status" value="1"/>
</dbReference>
<dbReference type="PANTHER" id="PTHR43806:SF11">
    <property type="entry name" value="CEREVISIN-RELATED"/>
    <property type="match status" value="1"/>
</dbReference>
<keyword evidence="2 5" id="KW-0645">Protease</keyword>
<comment type="similarity">
    <text evidence="1 5 6">Belongs to the peptidase S8 family.</text>
</comment>
<dbReference type="InterPro" id="IPR023827">
    <property type="entry name" value="Peptidase_S8_Asp-AS"/>
</dbReference>
<dbReference type="RefSeq" id="WP_160883037.1">
    <property type="nucleotide sequence ID" value="NZ_WURB01000002.1"/>
</dbReference>
<accession>A0A7X3MNN9</accession>
<proteinExistence type="inferred from homology"/>
<gene>
    <name evidence="10" type="ORF">GR328_02895</name>
</gene>
<feature type="domain" description="Peptidase S8/S53" evidence="9">
    <location>
        <begin position="422"/>
        <end position="664"/>
    </location>
</feature>
<evidence type="ECO:0000313" key="11">
    <source>
        <dbReference type="Proteomes" id="UP000436483"/>
    </source>
</evidence>
<evidence type="ECO:0000256" key="2">
    <source>
        <dbReference type="ARBA" id="ARBA00022670"/>
    </source>
</evidence>
<feature type="active site" description="Charge relay system" evidence="5">
    <location>
        <position position="460"/>
    </location>
</feature>
<dbReference type="GO" id="GO:0006508">
    <property type="term" value="P:proteolysis"/>
    <property type="evidence" value="ECO:0007669"/>
    <property type="project" value="UniProtKB-KW"/>
</dbReference>
<dbReference type="PROSITE" id="PS00138">
    <property type="entry name" value="SUBTILASE_SER"/>
    <property type="match status" value="1"/>
</dbReference>
<dbReference type="GO" id="GO:0004252">
    <property type="term" value="F:serine-type endopeptidase activity"/>
    <property type="evidence" value="ECO:0007669"/>
    <property type="project" value="UniProtKB-UniRule"/>
</dbReference>
<evidence type="ECO:0000259" key="9">
    <source>
        <dbReference type="Pfam" id="PF00082"/>
    </source>
</evidence>
<evidence type="ECO:0000313" key="10">
    <source>
        <dbReference type="EMBL" id="MXQ10421.1"/>
    </source>
</evidence>
<evidence type="ECO:0000256" key="4">
    <source>
        <dbReference type="ARBA" id="ARBA00022825"/>
    </source>
</evidence>
<evidence type="ECO:0000256" key="7">
    <source>
        <dbReference type="SAM" id="MobiDB-lite"/>
    </source>
</evidence>
<reference evidence="10 11" key="2">
    <citation type="submission" date="2020-01" db="EMBL/GenBank/DDBJ databases">
        <title>Microvirga sp. nov., an arsenate reduction bacterium isolated from Tibet hotspring sediments.</title>
        <authorList>
            <person name="Xian W.-D."/>
            <person name="Li W.-J."/>
        </authorList>
    </citation>
    <scope>NUCLEOTIDE SEQUENCE [LARGE SCALE GENOMIC DNA]</scope>
    <source>
        <strain evidence="10 11">KCTC 23863</strain>
    </source>
</reference>
<dbReference type="PANTHER" id="PTHR43806">
    <property type="entry name" value="PEPTIDASE S8"/>
    <property type="match status" value="1"/>
</dbReference>
<dbReference type="PROSITE" id="PS51892">
    <property type="entry name" value="SUBTILASE"/>
    <property type="match status" value="1"/>
</dbReference>
<evidence type="ECO:0000256" key="5">
    <source>
        <dbReference type="PROSITE-ProRule" id="PRU01240"/>
    </source>
</evidence>
<evidence type="ECO:0000256" key="1">
    <source>
        <dbReference type="ARBA" id="ARBA00011073"/>
    </source>
</evidence>
<sequence>MARWWRYLAILAGSMAVAAPVQVHVDFGSPADLQLAPSSASAKAGGGGNGNAGGNGNSGNGGGNGNGDGGASGNGGGNGGGNGNGNGGSGNGGGNGNGNGGSGNGGGNSNGNGGSGTGNAGGSSGNGNSGGGSSGASNGAGGASGGSGPSSGGGSAGQGGGGGQNAGGRSAGSASSNGANAAPGRAGQAPGLSGRAASKAGVVHVRERTPRSKSKVTTAQPGAAKGAKPAVRGRSAAPGQKGKAPAEARRKSSSKASAPRGGGATVSGAAASAARGRSAPDRGPRAARAVQSPSEAAALPKGPETSLEPIGSPSKPRQAAGSIVASGLSDPDLARLAALGLQVTSRTGGRIAPRVVRLRLPKGMSVVEARRTVQRLNRRASADMDSYYYTDGETSECGDPGCKASVIVGWTPPVIDSCGEPPLIGLIDTGIDLDHEALKGQSIELLSVSGEAGSTSSPDHGTAIAALLVGKPGSVAPGLVPQAKLVAVDAFSRKDGMADRADVVSLVGALETLADRGVRIVNLSLSGPPNEVLRMAIEAARAQGIVLVAAVGNNGAGAEPSYPAAYPGVVAVTAVDRQLNIYRRANRGSHIAFAAPGVEIRTARAKGGTAARSGTSYAVPFVTAAMAMMRATDPETNGEALQKRLRDSAQDLGAPGRDTTFGHGLVKMADLCPAPETMPIPIAGDVSSVAPLSRKGTEAP</sequence>
<feature type="region of interest" description="Disordered" evidence="7">
    <location>
        <begin position="99"/>
        <end position="323"/>
    </location>
</feature>
<keyword evidence="4 5" id="KW-0720">Serine protease</keyword>
<name>A0A7X3MNN9_9HYPH</name>
<feature type="compositionally biased region" description="Low complexity" evidence="7">
    <location>
        <begin position="171"/>
        <end position="191"/>
    </location>
</feature>
<dbReference type="EMBL" id="WURB01000002">
    <property type="protein sequence ID" value="MXQ10421.1"/>
    <property type="molecule type" value="Genomic_DNA"/>
</dbReference>
<feature type="active site" description="Charge relay system" evidence="5">
    <location>
        <position position="616"/>
    </location>
</feature>
<feature type="region of interest" description="Disordered" evidence="7">
    <location>
        <begin position="37"/>
        <end position="87"/>
    </location>
</feature>
<organism evidence="10 11">
    <name type="scientific">Microvirga makkahensis</name>
    <dbReference type="NCBI Taxonomy" id="1128670"/>
    <lineage>
        <taxon>Bacteria</taxon>
        <taxon>Pseudomonadati</taxon>
        <taxon>Pseudomonadota</taxon>
        <taxon>Alphaproteobacteria</taxon>
        <taxon>Hyphomicrobiales</taxon>
        <taxon>Methylobacteriaceae</taxon>
        <taxon>Microvirga</taxon>
    </lineage>
</organism>
<dbReference type="AlphaFoldDB" id="A0A7X3MNN9"/>
<dbReference type="InterPro" id="IPR000209">
    <property type="entry name" value="Peptidase_S8/S53_dom"/>
</dbReference>
<dbReference type="OrthoDB" id="5405281at2"/>
<dbReference type="InterPro" id="IPR036852">
    <property type="entry name" value="Peptidase_S8/S53_dom_sf"/>
</dbReference>
<dbReference type="CDD" id="cd05561">
    <property type="entry name" value="Peptidases_S8_4"/>
    <property type="match status" value="1"/>
</dbReference>
<reference evidence="10 11" key="1">
    <citation type="submission" date="2019-12" db="EMBL/GenBank/DDBJ databases">
        <authorList>
            <person name="Yuan C.-G."/>
        </authorList>
    </citation>
    <scope>NUCLEOTIDE SEQUENCE [LARGE SCALE GENOMIC DNA]</scope>
    <source>
        <strain evidence="10 11">KCTC 23863</strain>
    </source>
</reference>
<comment type="caution">
    <text evidence="10">The sequence shown here is derived from an EMBL/GenBank/DDBJ whole genome shotgun (WGS) entry which is preliminary data.</text>
</comment>
<feature type="chain" id="PRO_5031189532" evidence="8">
    <location>
        <begin position="24"/>
        <end position="700"/>
    </location>
</feature>
<feature type="compositionally biased region" description="Low complexity" evidence="7">
    <location>
        <begin position="266"/>
        <end position="277"/>
    </location>
</feature>
<keyword evidence="11" id="KW-1185">Reference proteome</keyword>
<dbReference type="Pfam" id="PF00082">
    <property type="entry name" value="Peptidase_S8"/>
    <property type="match status" value="1"/>
</dbReference>
<dbReference type="PROSITE" id="PS00136">
    <property type="entry name" value="SUBTILASE_ASP"/>
    <property type="match status" value="1"/>
</dbReference>
<feature type="active site" description="Charge relay system" evidence="5">
    <location>
        <position position="428"/>
    </location>
</feature>
<keyword evidence="8" id="KW-0732">Signal</keyword>
<feature type="compositionally biased region" description="Gly residues" evidence="7">
    <location>
        <begin position="44"/>
        <end position="87"/>
    </location>
</feature>
<evidence type="ECO:0000256" key="8">
    <source>
        <dbReference type="SAM" id="SignalP"/>
    </source>
</evidence>
<dbReference type="InterPro" id="IPR023828">
    <property type="entry name" value="Peptidase_S8_Ser-AS"/>
</dbReference>
<dbReference type="PRINTS" id="PR00723">
    <property type="entry name" value="SUBTILISIN"/>
</dbReference>
<protein>
    <submittedName>
        <fullName evidence="10">S8 family serine peptidase</fullName>
    </submittedName>
</protein>
<dbReference type="Gene3D" id="3.40.50.200">
    <property type="entry name" value="Peptidase S8/S53 domain"/>
    <property type="match status" value="1"/>
</dbReference>